<comment type="caution">
    <text evidence="2">The sequence shown here is derived from an EMBL/GenBank/DDBJ whole genome shotgun (WGS) entry which is preliminary data.</text>
</comment>
<accession>A0A1R3IS55</accession>
<feature type="domain" description="F-box associated beta-propeller type 1" evidence="1">
    <location>
        <begin position="34"/>
        <end position="264"/>
    </location>
</feature>
<name>A0A1R3IS55_9ROSI</name>
<sequence length="297" mass="34046">MDSDGSNREVVLIQDYDYDDKDFIYNSHCFCCILGSCNGLLLVSTSVRYNCQLVLWNPSTGKCKRIPDVHLSDEAFIISGLAYVSSSRNYKALIVYHQISGCPSPNHEYGNYEALGCNIYDYNLNCWTRKNYDAFPYRLLHTSSSAIMVNGVPHWVVYRRRVDPSKPARNRNVLPCLVSYLIVYFDFETEKFKEVGLPEWAAEEVKFDIGVLGGCLCMCLDPQKGSESIEVWTMKEYGIAESWTKSFVISSPSFQSLTPLCLMGKNQVLMKVVEKKKDEQKLTKEPRRQRLRSVIRN</sequence>
<dbReference type="Proteomes" id="UP000187203">
    <property type="component" value="Unassembled WGS sequence"/>
</dbReference>
<dbReference type="AlphaFoldDB" id="A0A1R3IS55"/>
<dbReference type="SUPFAM" id="SSF50965">
    <property type="entry name" value="Galactose oxidase, central domain"/>
    <property type="match status" value="1"/>
</dbReference>
<dbReference type="InterPro" id="IPR017451">
    <property type="entry name" value="F-box-assoc_interact_dom"/>
</dbReference>
<evidence type="ECO:0000313" key="2">
    <source>
        <dbReference type="EMBL" id="OMO85401.1"/>
    </source>
</evidence>
<dbReference type="InterPro" id="IPR011043">
    <property type="entry name" value="Gal_Oxase/kelch_b-propeller"/>
</dbReference>
<keyword evidence="3" id="KW-1185">Reference proteome</keyword>
<dbReference type="PANTHER" id="PTHR31672">
    <property type="entry name" value="BNACNNG10540D PROTEIN"/>
    <property type="match status" value="1"/>
</dbReference>
<proteinExistence type="predicted"/>
<dbReference type="PANTHER" id="PTHR31672:SF13">
    <property type="entry name" value="F-BOX PROTEIN CPR30-LIKE"/>
    <property type="match status" value="1"/>
</dbReference>
<evidence type="ECO:0000313" key="3">
    <source>
        <dbReference type="Proteomes" id="UP000187203"/>
    </source>
</evidence>
<evidence type="ECO:0000259" key="1">
    <source>
        <dbReference type="Pfam" id="PF07734"/>
    </source>
</evidence>
<dbReference type="InterPro" id="IPR006527">
    <property type="entry name" value="F-box-assoc_dom_typ1"/>
</dbReference>
<dbReference type="EMBL" id="AWUE01017715">
    <property type="protein sequence ID" value="OMO85401.1"/>
    <property type="molecule type" value="Genomic_DNA"/>
</dbReference>
<dbReference type="Pfam" id="PF07734">
    <property type="entry name" value="FBA_1"/>
    <property type="match status" value="1"/>
</dbReference>
<gene>
    <name evidence="2" type="ORF">COLO4_21643</name>
</gene>
<organism evidence="2 3">
    <name type="scientific">Corchorus olitorius</name>
    <dbReference type="NCBI Taxonomy" id="93759"/>
    <lineage>
        <taxon>Eukaryota</taxon>
        <taxon>Viridiplantae</taxon>
        <taxon>Streptophyta</taxon>
        <taxon>Embryophyta</taxon>
        <taxon>Tracheophyta</taxon>
        <taxon>Spermatophyta</taxon>
        <taxon>Magnoliopsida</taxon>
        <taxon>eudicotyledons</taxon>
        <taxon>Gunneridae</taxon>
        <taxon>Pentapetalae</taxon>
        <taxon>rosids</taxon>
        <taxon>malvids</taxon>
        <taxon>Malvales</taxon>
        <taxon>Malvaceae</taxon>
        <taxon>Grewioideae</taxon>
        <taxon>Apeibeae</taxon>
        <taxon>Corchorus</taxon>
    </lineage>
</organism>
<dbReference type="OrthoDB" id="591557at2759"/>
<dbReference type="NCBIfam" id="TIGR01640">
    <property type="entry name" value="F_box_assoc_1"/>
    <property type="match status" value="1"/>
</dbReference>
<reference evidence="3" key="1">
    <citation type="submission" date="2013-09" db="EMBL/GenBank/DDBJ databases">
        <title>Corchorus olitorius genome sequencing.</title>
        <authorList>
            <person name="Alam M."/>
            <person name="Haque M.S."/>
            <person name="Islam M.S."/>
            <person name="Emdad E.M."/>
            <person name="Islam M.M."/>
            <person name="Ahmed B."/>
            <person name="Halim A."/>
            <person name="Hossen Q.M.M."/>
            <person name="Hossain M.Z."/>
            <person name="Ahmed R."/>
            <person name="Khan M.M."/>
            <person name="Islam R."/>
            <person name="Rashid M.M."/>
            <person name="Khan S.A."/>
            <person name="Rahman M.S."/>
            <person name="Alam M."/>
            <person name="Yahiya A.S."/>
            <person name="Khan M.S."/>
            <person name="Azam M.S."/>
            <person name="Haque T."/>
            <person name="Lashkar M.Z.H."/>
            <person name="Akhand A.I."/>
            <person name="Morshed G."/>
            <person name="Roy S."/>
            <person name="Uddin K.S."/>
            <person name="Rabeya T."/>
            <person name="Hossain A.S."/>
            <person name="Chowdhury A."/>
            <person name="Snigdha A.R."/>
            <person name="Mortoza M.S."/>
            <person name="Matin S.A."/>
            <person name="Hoque S.M.E."/>
            <person name="Islam M.K."/>
            <person name="Roy D.K."/>
            <person name="Haider R."/>
            <person name="Moosa M.M."/>
            <person name="Elias S.M."/>
            <person name="Hasan A.M."/>
            <person name="Jahan S."/>
            <person name="Shafiuddin M."/>
            <person name="Mahmood N."/>
            <person name="Shommy N.S."/>
        </authorList>
    </citation>
    <scope>NUCLEOTIDE SEQUENCE [LARGE SCALE GENOMIC DNA]</scope>
    <source>
        <strain evidence="3">cv. O-4</strain>
    </source>
</reference>
<dbReference type="InterPro" id="IPR050796">
    <property type="entry name" value="SCF_F-box_component"/>
</dbReference>
<protein>
    <recommendedName>
        <fullName evidence="1">F-box associated beta-propeller type 1 domain-containing protein</fullName>
    </recommendedName>
</protein>